<dbReference type="Pfam" id="PF02746">
    <property type="entry name" value="MR_MLE_N"/>
    <property type="match status" value="1"/>
</dbReference>
<dbReference type="EMBL" id="UINC01013875">
    <property type="protein sequence ID" value="SVA59618.1"/>
    <property type="molecule type" value="Genomic_DNA"/>
</dbReference>
<dbReference type="SUPFAM" id="SSF54826">
    <property type="entry name" value="Enolase N-terminal domain-like"/>
    <property type="match status" value="1"/>
</dbReference>
<name>A0A381X4P6_9ZZZZ</name>
<dbReference type="InterPro" id="IPR036849">
    <property type="entry name" value="Enolase-like_C_sf"/>
</dbReference>
<dbReference type="AlphaFoldDB" id="A0A381X4P6"/>
<dbReference type="InterPro" id="IPR013342">
    <property type="entry name" value="Mandelate_racemase_C"/>
</dbReference>
<accession>A0A381X4P6</accession>
<sequence>MKIENIELFYLSMPEILDEADGSQDALIVKVEAGGFIGWGECEASPLTSIANFICPKSHSAAKPIKDSILGANLNNLDDVKKIIHNVKQNSLMIAQTPHTFSGIEVAILDLLAKKNQSPIYEMIGYTKSNPRIAYASVLFGSTPDQTLKIASDMSKKNFKAVKFGWQNFGLDLNKDKDHLVAAREGLGKDLMLMVDAGAVWGNNVETALKRTDILKEAKVTWLEEPFYSDAFYEYSELANKSLIPLAGGESCHSVESAKNMIRYGKIKYIQVDAGIVGGILAGKDIAEFAEDNDVQYVNHTFTSHLQLSASLQSYAGSINSNLAEYPMQLKSLAWDLTKNHILVSEDGYINLPSDIGHGIVINEEALTQYKVDVEIKINEKRVF</sequence>
<proteinExistence type="predicted"/>
<dbReference type="SFLD" id="SFLDS00001">
    <property type="entry name" value="Enolase"/>
    <property type="match status" value="1"/>
</dbReference>
<dbReference type="PANTHER" id="PTHR48080">
    <property type="entry name" value="D-GALACTONATE DEHYDRATASE-RELATED"/>
    <property type="match status" value="1"/>
</dbReference>
<dbReference type="InterPro" id="IPR034593">
    <property type="entry name" value="DgoD-like"/>
</dbReference>
<reference evidence="2" key="1">
    <citation type="submission" date="2018-05" db="EMBL/GenBank/DDBJ databases">
        <authorList>
            <person name="Lanie J.A."/>
            <person name="Ng W.-L."/>
            <person name="Kazmierczak K.M."/>
            <person name="Andrzejewski T.M."/>
            <person name="Davidsen T.M."/>
            <person name="Wayne K.J."/>
            <person name="Tettelin H."/>
            <person name="Glass J.I."/>
            <person name="Rusch D."/>
            <person name="Podicherti R."/>
            <person name="Tsui H.-C.T."/>
            <person name="Winkler M.E."/>
        </authorList>
    </citation>
    <scope>NUCLEOTIDE SEQUENCE</scope>
</reference>
<organism evidence="2">
    <name type="scientific">marine metagenome</name>
    <dbReference type="NCBI Taxonomy" id="408172"/>
    <lineage>
        <taxon>unclassified sequences</taxon>
        <taxon>metagenomes</taxon>
        <taxon>ecological metagenomes</taxon>
    </lineage>
</organism>
<evidence type="ECO:0000313" key="2">
    <source>
        <dbReference type="EMBL" id="SVA59618.1"/>
    </source>
</evidence>
<dbReference type="Gene3D" id="3.20.20.120">
    <property type="entry name" value="Enolase-like C-terminal domain"/>
    <property type="match status" value="1"/>
</dbReference>
<dbReference type="CDD" id="cd03316">
    <property type="entry name" value="MR_like"/>
    <property type="match status" value="1"/>
</dbReference>
<gene>
    <name evidence="2" type="ORF">METZ01_LOCUS112472</name>
</gene>
<dbReference type="SMART" id="SM00922">
    <property type="entry name" value="MR_MLE"/>
    <property type="match status" value="1"/>
</dbReference>
<dbReference type="Gene3D" id="3.30.390.10">
    <property type="entry name" value="Enolase-like, N-terminal domain"/>
    <property type="match status" value="1"/>
</dbReference>
<dbReference type="InterPro" id="IPR029017">
    <property type="entry name" value="Enolase-like_N"/>
</dbReference>
<feature type="domain" description="Mandelate racemase/muconate lactonizing enzyme C-terminal" evidence="1">
    <location>
        <begin position="144"/>
        <end position="245"/>
    </location>
</feature>
<evidence type="ECO:0000259" key="1">
    <source>
        <dbReference type="SMART" id="SM00922"/>
    </source>
</evidence>
<dbReference type="SUPFAM" id="SSF51604">
    <property type="entry name" value="Enolase C-terminal domain-like"/>
    <property type="match status" value="1"/>
</dbReference>
<dbReference type="InterPro" id="IPR029065">
    <property type="entry name" value="Enolase_C-like"/>
</dbReference>
<dbReference type="InterPro" id="IPR013341">
    <property type="entry name" value="Mandelate_racemase_N_dom"/>
</dbReference>
<dbReference type="Pfam" id="PF13378">
    <property type="entry name" value="MR_MLE_C"/>
    <property type="match status" value="1"/>
</dbReference>
<protein>
    <recommendedName>
        <fullName evidence="1">Mandelate racemase/muconate lactonizing enzyme C-terminal domain-containing protein</fullName>
    </recommendedName>
</protein>